<protein>
    <submittedName>
        <fullName evidence="1">(California timema) hypothetical protein</fullName>
    </submittedName>
</protein>
<sequence>MCLVSVLLFLPCTPHMF</sequence>
<accession>A0A7R9PFP8</accession>
<proteinExistence type="predicted"/>
<gene>
    <name evidence="1" type="ORF">TCMB3V08_LOCUS14119</name>
</gene>
<organism evidence="1">
    <name type="scientific">Timema californicum</name>
    <name type="common">California timema</name>
    <name type="synonym">Walking stick</name>
    <dbReference type="NCBI Taxonomy" id="61474"/>
    <lineage>
        <taxon>Eukaryota</taxon>
        <taxon>Metazoa</taxon>
        <taxon>Ecdysozoa</taxon>
        <taxon>Arthropoda</taxon>
        <taxon>Hexapoda</taxon>
        <taxon>Insecta</taxon>
        <taxon>Pterygota</taxon>
        <taxon>Neoptera</taxon>
        <taxon>Polyneoptera</taxon>
        <taxon>Phasmatodea</taxon>
        <taxon>Timematodea</taxon>
        <taxon>Timematoidea</taxon>
        <taxon>Timematidae</taxon>
        <taxon>Timema</taxon>
    </lineage>
</organism>
<dbReference type="EMBL" id="OE223159">
    <property type="protein sequence ID" value="CAD7581587.1"/>
    <property type="molecule type" value="Genomic_DNA"/>
</dbReference>
<evidence type="ECO:0000313" key="1">
    <source>
        <dbReference type="EMBL" id="CAD7581587.1"/>
    </source>
</evidence>
<dbReference type="AlphaFoldDB" id="A0A7R9PFP8"/>
<name>A0A7R9PFP8_TIMCA</name>
<reference evidence="1" key="1">
    <citation type="submission" date="2020-11" db="EMBL/GenBank/DDBJ databases">
        <authorList>
            <person name="Tran Van P."/>
        </authorList>
    </citation>
    <scope>NUCLEOTIDE SEQUENCE</scope>
</reference>